<dbReference type="RefSeq" id="WP_197675394.1">
    <property type="nucleotide sequence ID" value="NZ_LT629776.1"/>
</dbReference>
<gene>
    <name evidence="1" type="ORF">SAMN04489860_2415</name>
</gene>
<name>A0A1H1V7G8_9CELL</name>
<dbReference type="AlphaFoldDB" id="A0A1H1V7G8"/>
<evidence type="ECO:0000313" key="1">
    <source>
        <dbReference type="EMBL" id="SDS80645.1"/>
    </source>
</evidence>
<organism evidence="1 2">
    <name type="scientific">Paraoerskovia marina</name>
    <dbReference type="NCBI Taxonomy" id="545619"/>
    <lineage>
        <taxon>Bacteria</taxon>
        <taxon>Bacillati</taxon>
        <taxon>Actinomycetota</taxon>
        <taxon>Actinomycetes</taxon>
        <taxon>Micrococcales</taxon>
        <taxon>Cellulomonadaceae</taxon>
        <taxon>Paraoerskovia</taxon>
    </lineage>
</organism>
<dbReference type="Gene3D" id="3.40.50.300">
    <property type="entry name" value="P-loop containing nucleotide triphosphate hydrolases"/>
    <property type="match status" value="2"/>
</dbReference>
<evidence type="ECO:0000313" key="2">
    <source>
        <dbReference type="Proteomes" id="UP000185663"/>
    </source>
</evidence>
<dbReference type="InterPro" id="IPR027417">
    <property type="entry name" value="P-loop_NTPase"/>
</dbReference>
<proteinExistence type="predicted"/>
<sequence>MSGQDAATALAARAVMLWEAASAQAREDGDTDPVRIVIGLVGAPGSGKSTLAEKVVEHLQAGVDGGERCPAVVVPMDGFHLADAELERLGRRERKGAPDTFDAEGFGMLLLRARAVGPGGAPVYAPEFRREIEEPVAGAIAVTEETRVVVTEGNYLLLDSDDGPGEVAGRWSTARLQLTESWFVEVPDDVRRARLVARHAAYGLAPAAAAAKALGPDEQNARLVETTRERASLVVRLDG</sequence>
<dbReference type="NCBIfam" id="NF006743">
    <property type="entry name" value="PRK09270.1-2"/>
    <property type="match status" value="1"/>
</dbReference>
<dbReference type="EMBL" id="LT629776">
    <property type="protein sequence ID" value="SDS80645.1"/>
    <property type="molecule type" value="Genomic_DNA"/>
</dbReference>
<dbReference type="STRING" id="545619.SAMN04489860_2415"/>
<evidence type="ECO:0008006" key="3">
    <source>
        <dbReference type="Google" id="ProtNLM"/>
    </source>
</evidence>
<protein>
    <recommendedName>
        <fullName evidence="3">Panthothenate kinase</fullName>
    </recommendedName>
</protein>
<accession>A0A1H1V7G8</accession>
<reference evidence="1 2" key="1">
    <citation type="submission" date="2016-10" db="EMBL/GenBank/DDBJ databases">
        <authorList>
            <person name="de Groot N.N."/>
        </authorList>
    </citation>
    <scope>NUCLEOTIDE SEQUENCE [LARGE SCALE GENOMIC DNA]</scope>
    <source>
        <strain evidence="1 2">DSM 22126</strain>
    </source>
</reference>
<dbReference type="PANTHER" id="PTHR10285">
    <property type="entry name" value="URIDINE KINASE"/>
    <property type="match status" value="1"/>
</dbReference>
<dbReference type="eggNOG" id="COG0572">
    <property type="taxonomic scope" value="Bacteria"/>
</dbReference>
<dbReference type="Proteomes" id="UP000185663">
    <property type="component" value="Chromosome I"/>
</dbReference>
<dbReference type="SUPFAM" id="SSF52540">
    <property type="entry name" value="P-loop containing nucleoside triphosphate hydrolases"/>
    <property type="match status" value="1"/>
</dbReference>
<keyword evidence="2" id="KW-1185">Reference proteome</keyword>